<protein>
    <recommendedName>
        <fullName evidence="3">Thioredoxin family protein</fullName>
    </recommendedName>
</protein>
<dbReference type="AlphaFoldDB" id="A0A9C7GCX8"/>
<evidence type="ECO:0000313" key="1">
    <source>
        <dbReference type="EMBL" id="CAG9610296.1"/>
    </source>
</evidence>
<dbReference type="Gene3D" id="3.40.30.10">
    <property type="entry name" value="Glutaredoxin"/>
    <property type="match status" value="1"/>
</dbReference>
<reference evidence="1" key="1">
    <citation type="submission" date="2021-10" db="EMBL/GenBank/DDBJ databases">
        <authorList>
            <person name="Criscuolo A."/>
        </authorList>
    </citation>
    <scope>NUCLEOTIDE SEQUENCE</scope>
    <source>
        <strain evidence="1">CIP111885</strain>
    </source>
</reference>
<name>A0A9C7GCX8_9BACI</name>
<comment type="caution">
    <text evidence="1">The sequence shown here is derived from an EMBL/GenBank/DDBJ whole genome shotgun (WGS) entry which is preliminary data.</text>
</comment>
<dbReference type="Proteomes" id="UP000789845">
    <property type="component" value="Unassembled WGS sequence"/>
</dbReference>
<sequence>MSLVAWFEKGMTFEEYRNSMQVNQQELSHVYEQLTFTAEDLSIFKEVANRNWRGIVLTADWCGDAALNVPVLQRMAEESNIELRFLIRDENLELMDQYLTNGKSRSIPIFVFIDQEGKETMVWGPRAPHVEDLVTSLKSTLPEADSPEFQDAQKNMFREFREKITSDPTIWRTVVNSVKEKLEA</sequence>
<dbReference type="SUPFAM" id="SSF52833">
    <property type="entry name" value="Thioredoxin-like"/>
    <property type="match status" value="1"/>
</dbReference>
<dbReference type="EMBL" id="CAKJTG010000032">
    <property type="protein sequence ID" value="CAG9610296.1"/>
    <property type="molecule type" value="Genomic_DNA"/>
</dbReference>
<gene>
    <name evidence="1" type="ORF">NEOCIP111885_04051</name>
</gene>
<keyword evidence="2" id="KW-1185">Reference proteome</keyword>
<dbReference type="InterPro" id="IPR036249">
    <property type="entry name" value="Thioredoxin-like_sf"/>
</dbReference>
<dbReference type="Pfam" id="PF14595">
    <property type="entry name" value="Thioredoxin_9"/>
    <property type="match status" value="1"/>
</dbReference>
<dbReference type="RefSeq" id="WP_230498564.1">
    <property type="nucleotide sequence ID" value="NZ_CAKJTG010000032.1"/>
</dbReference>
<organism evidence="1 2">
    <name type="scientific">Pseudoneobacillus rhizosphaerae</name>
    <dbReference type="NCBI Taxonomy" id="2880968"/>
    <lineage>
        <taxon>Bacteria</taxon>
        <taxon>Bacillati</taxon>
        <taxon>Bacillota</taxon>
        <taxon>Bacilli</taxon>
        <taxon>Bacillales</taxon>
        <taxon>Bacillaceae</taxon>
        <taxon>Pseudoneobacillus</taxon>
    </lineage>
</organism>
<accession>A0A9C7GCX8</accession>
<evidence type="ECO:0008006" key="3">
    <source>
        <dbReference type="Google" id="ProtNLM"/>
    </source>
</evidence>
<evidence type="ECO:0000313" key="2">
    <source>
        <dbReference type="Proteomes" id="UP000789845"/>
    </source>
</evidence>
<proteinExistence type="predicted"/>